<name>A0A6J7DVE2_9ZZZZ</name>
<evidence type="ECO:0000259" key="2">
    <source>
        <dbReference type="PROSITE" id="PS50110"/>
    </source>
</evidence>
<reference evidence="3" key="1">
    <citation type="submission" date="2020-05" db="EMBL/GenBank/DDBJ databases">
        <authorList>
            <person name="Chiriac C."/>
            <person name="Salcher M."/>
            <person name="Ghai R."/>
            <person name="Kavagutti S V."/>
        </authorList>
    </citation>
    <scope>NUCLEOTIDE SEQUENCE</scope>
</reference>
<dbReference type="InterPro" id="IPR050595">
    <property type="entry name" value="Bact_response_regulator"/>
</dbReference>
<dbReference type="AlphaFoldDB" id="A0A6J7DVE2"/>
<keyword evidence="1" id="KW-0597">Phosphoprotein</keyword>
<dbReference type="PANTHER" id="PTHR44591:SF3">
    <property type="entry name" value="RESPONSE REGULATORY DOMAIN-CONTAINING PROTEIN"/>
    <property type="match status" value="1"/>
</dbReference>
<proteinExistence type="predicted"/>
<gene>
    <name evidence="3" type="ORF">UFOPK3402_00712</name>
</gene>
<feature type="domain" description="Response regulatory" evidence="2">
    <location>
        <begin position="6"/>
        <end position="123"/>
    </location>
</feature>
<dbReference type="PROSITE" id="PS50110">
    <property type="entry name" value="RESPONSE_REGULATORY"/>
    <property type="match status" value="1"/>
</dbReference>
<organism evidence="3">
    <name type="scientific">freshwater metagenome</name>
    <dbReference type="NCBI Taxonomy" id="449393"/>
    <lineage>
        <taxon>unclassified sequences</taxon>
        <taxon>metagenomes</taxon>
        <taxon>ecological metagenomes</taxon>
    </lineage>
</organism>
<dbReference type="InterPro" id="IPR011006">
    <property type="entry name" value="CheY-like_superfamily"/>
</dbReference>
<dbReference type="GO" id="GO:0000160">
    <property type="term" value="P:phosphorelay signal transduction system"/>
    <property type="evidence" value="ECO:0007669"/>
    <property type="project" value="InterPro"/>
</dbReference>
<dbReference type="Gene3D" id="3.40.50.2300">
    <property type="match status" value="1"/>
</dbReference>
<evidence type="ECO:0000256" key="1">
    <source>
        <dbReference type="ARBA" id="ARBA00022553"/>
    </source>
</evidence>
<evidence type="ECO:0000313" key="3">
    <source>
        <dbReference type="EMBL" id="CAB4871373.1"/>
    </source>
</evidence>
<accession>A0A6J7DVE2</accession>
<protein>
    <submittedName>
        <fullName evidence="3">Unannotated protein</fullName>
    </submittedName>
</protein>
<dbReference type="EMBL" id="CAFBLS010000070">
    <property type="protein sequence ID" value="CAB4871373.1"/>
    <property type="molecule type" value="Genomic_DNA"/>
</dbReference>
<dbReference type="SUPFAM" id="SSF52172">
    <property type="entry name" value="CheY-like"/>
    <property type="match status" value="1"/>
</dbReference>
<dbReference type="SMART" id="SM00448">
    <property type="entry name" value="REC"/>
    <property type="match status" value="1"/>
</dbReference>
<sequence length="129" mass="13763">MNEPRRILYVEDDPDIQSVAEMALVEVGGFEVRLAGSGTEALRLASADPPDLILLDVMLPDMDGPATLVGLRAIDSLIDVPVVFVTAKVLSSEVASYMALGAIGVIAKPFDAMMLPSELLGLWRSRPTP</sequence>
<dbReference type="Pfam" id="PF00072">
    <property type="entry name" value="Response_reg"/>
    <property type="match status" value="1"/>
</dbReference>
<dbReference type="PANTHER" id="PTHR44591">
    <property type="entry name" value="STRESS RESPONSE REGULATOR PROTEIN 1"/>
    <property type="match status" value="1"/>
</dbReference>
<dbReference type="InterPro" id="IPR001789">
    <property type="entry name" value="Sig_transdc_resp-reg_receiver"/>
</dbReference>